<organism evidence="3 4">
    <name type="scientific">Euphydryas editha</name>
    <name type="common">Edith's checkerspot</name>
    <dbReference type="NCBI Taxonomy" id="104508"/>
    <lineage>
        <taxon>Eukaryota</taxon>
        <taxon>Metazoa</taxon>
        <taxon>Ecdysozoa</taxon>
        <taxon>Arthropoda</taxon>
        <taxon>Hexapoda</taxon>
        <taxon>Insecta</taxon>
        <taxon>Pterygota</taxon>
        <taxon>Neoptera</taxon>
        <taxon>Endopterygota</taxon>
        <taxon>Lepidoptera</taxon>
        <taxon>Glossata</taxon>
        <taxon>Ditrysia</taxon>
        <taxon>Papilionoidea</taxon>
        <taxon>Nymphalidae</taxon>
        <taxon>Nymphalinae</taxon>
        <taxon>Euphydryas</taxon>
    </lineage>
</organism>
<feature type="coiled-coil region" evidence="1">
    <location>
        <begin position="349"/>
        <end position="376"/>
    </location>
</feature>
<dbReference type="AlphaFoldDB" id="A0AAU9UPV1"/>
<gene>
    <name evidence="3" type="ORF">EEDITHA_LOCUS15994</name>
</gene>
<evidence type="ECO:0000313" key="4">
    <source>
        <dbReference type="Proteomes" id="UP001153954"/>
    </source>
</evidence>
<evidence type="ECO:0000256" key="1">
    <source>
        <dbReference type="SAM" id="Coils"/>
    </source>
</evidence>
<keyword evidence="1" id="KW-0175">Coiled coil</keyword>
<evidence type="ECO:0000313" key="3">
    <source>
        <dbReference type="EMBL" id="CAH2101213.1"/>
    </source>
</evidence>
<accession>A0AAU9UPV1</accession>
<comment type="caution">
    <text evidence="3">The sequence shown here is derived from an EMBL/GenBank/DDBJ whole genome shotgun (WGS) entry which is preliminary data.</text>
</comment>
<dbReference type="Proteomes" id="UP001153954">
    <property type="component" value="Unassembled WGS sequence"/>
</dbReference>
<keyword evidence="4" id="KW-1185">Reference proteome</keyword>
<dbReference type="EMBL" id="CAKOGL010000023">
    <property type="protein sequence ID" value="CAH2101213.1"/>
    <property type="molecule type" value="Genomic_DNA"/>
</dbReference>
<evidence type="ECO:0008006" key="5">
    <source>
        <dbReference type="Google" id="ProtNLM"/>
    </source>
</evidence>
<proteinExistence type="predicted"/>
<sequence length="615" mass="70671">MLDGNYLVSGSPGHSGVRVVTRRSLFEKMNKQNLPNFEKNLNYLENWILSSENYSEDELKMMKHKFSHIKSEFKQRWNKAGKTEARFLHNNYEWLNNTFEIPRALPKSSGRPSKPFNELNEGSKRRKTETLRITTDNDVLIHAAQTKLQTSGKKDASSILKQIMKSPTRATKLKKAYKTVKDDKEKQLTPLSALSIFVDADLTRRQYEIIRSASKKLYPSYSILQKAKSDCYPPKESYEVTETCAQVNLQDLLNHTATRLLTYLKDVLRDLRTDECNSLELFCKWGYDGSQQAQFKQKMANDATDSNIFQSSFVPLRLVCGTKIVWQNPTPSSPQYCRPIRIRFVKENVDITQEKIEYVENAINALQKTKILLEEKSYSVKHTMMLTMVDAKVCNAATQTTSTMRCYICGATSKEFNDLTIKKDVDVDALSFGLSTLHARIRLFESILHVSYKLTVKKWQLRDDVDKIIVKERKKVIQDKFRRETGLIVDVPKGGFGNFNDGNTSRRFFSNPELAATVTGVDSTLIYRIKVILEVISSGHKVYLNKFADYCIDTAKLYISLYPWHPMTPTMHKILVHGATVIAHALLPIGLLSEEAAEARNKHFRQYRQSFARKF</sequence>
<evidence type="ECO:0000256" key="2">
    <source>
        <dbReference type="SAM" id="MobiDB-lite"/>
    </source>
</evidence>
<reference evidence="3" key="1">
    <citation type="submission" date="2022-03" db="EMBL/GenBank/DDBJ databases">
        <authorList>
            <person name="Tunstrom K."/>
        </authorList>
    </citation>
    <scope>NUCLEOTIDE SEQUENCE</scope>
</reference>
<name>A0AAU9UPV1_EUPED</name>
<feature type="region of interest" description="Disordered" evidence="2">
    <location>
        <begin position="105"/>
        <end position="126"/>
    </location>
</feature>
<protein>
    <recommendedName>
        <fullName evidence="5">Transposase</fullName>
    </recommendedName>
</protein>